<dbReference type="EMBL" id="CP017600">
    <property type="protein sequence ID" value="AOX04724.1"/>
    <property type="molecule type" value="Genomic_DNA"/>
</dbReference>
<organism evidence="2 3">
    <name type="scientific">Moorena producens PAL-8-15-08-1</name>
    <dbReference type="NCBI Taxonomy" id="1458985"/>
    <lineage>
        <taxon>Bacteria</taxon>
        <taxon>Bacillati</taxon>
        <taxon>Cyanobacteriota</taxon>
        <taxon>Cyanophyceae</taxon>
        <taxon>Coleofasciculales</taxon>
        <taxon>Coleofasciculaceae</taxon>
        <taxon>Moorena</taxon>
    </lineage>
</organism>
<feature type="region of interest" description="Disordered" evidence="1">
    <location>
        <begin position="84"/>
        <end position="114"/>
    </location>
</feature>
<evidence type="ECO:0000256" key="1">
    <source>
        <dbReference type="SAM" id="MobiDB-lite"/>
    </source>
</evidence>
<keyword evidence="2" id="KW-0614">Plasmid</keyword>
<evidence type="ECO:0000313" key="3">
    <source>
        <dbReference type="Proteomes" id="UP000177870"/>
    </source>
</evidence>
<dbReference type="AlphaFoldDB" id="A0A1D8U4N6"/>
<gene>
    <name evidence="2" type="ORF">BJP34_35690</name>
</gene>
<sequence>MSKQNSTPEGAIRPETLMSELNIKKDAYYKDLNHLKIEAQTDSEGKAYLTQEEADQVRALRSHVKKTGKRSGFSNNSIVKVDDSNLAKENEATTSEIEGDVYVQPENPTDQFDPNDLIRSAAELKAYEMAVPDLVKRALADKMDWDDLPEDLQQKVSDAKKAANPKYTPASIADTVLVQHRSGN</sequence>
<proteinExistence type="predicted"/>
<geneLocation type="plasmid" evidence="2 3">
    <name>unnamed</name>
</geneLocation>
<dbReference type="KEGG" id="mpro:BJP34_35690"/>
<evidence type="ECO:0000313" key="2">
    <source>
        <dbReference type="EMBL" id="AOX04724.1"/>
    </source>
</evidence>
<protein>
    <submittedName>
        <fullName evidence="2">Uncharacterized protein</fullName>
    </submittedName>
</protein>
<accession>A0A1D8U4N6</accession>
<reference evidence="3" key="1">
    <citation type="submission" date="2016-10" db="EMBL/GenBank/DDBJ databases">
        <title>Comparative genomics uncovers the prolific and rare metabolic potential of the cyanobacterial genus Moorea.</title>
        <authorList>
            <person name="Leao T."/>
            <person name="Castelao G."/>
            <person name="Korobeynikov A."/>
            <person name="Monroe E.A."/>
            <person name="Podell S."/>
            <person name="Glukhov E."/>
            <person name="Allen E."/>
            <person name="Gerwick W.H."/>
            <person name="Gerwick L."/>
        </authorList>
    </citation>
    <scope>NUCLEOTIDE SEQUENCE [LARGE SCALE GENOMIC DNA]</scope>
    <source>
        <strain evidence="3">PAL-8-15-08-1</strain>
        <plasmid evidence="3">unnamed</plasmid>
    </source>
</reference>
<dbReference type="Proteomes" id="UP000177870">
    <property type="component" value="Plasmid unnamed"/>
</dbReference>
<dbReference type="RefSeq" id="WP_070397070.1">
    <property type="nucleotide sequence ID" value="NZ_CP017600.1"/>
</dbReference>
<dbReference type="OrthoDB" id="561675at2"/>
<name>A0A1D8U4N6_9CYAN</name>